<evidence type="ECO:0000259" key="2">
    <source>
        <dbReference type="Pfam" id="PF22570"/>
    </source>
</evidence>
<keyword evidence="4" id="KW-1185">Reference proteome</keyword>
<name>A0A7G9G8G0_9FIRM</name>
<accession>A0A7G9G8G0</accession>
<feature type="domain" description="LiaF transmembrane" evidence="2">
    <location>
        <begin position="7"/>
        <end position="102"/>
    </location>
</feature>
<evidence type="ECO:0000313" key="3">
    <source>
        <dbReference type="EMBL" id="QNM07092.1"/>
    </source>
</evidence>
<keyword evidence="1" id="KW-0472">Membrane</keyword>
<proteinExistence type="predicted"/>
<dbReference type="Proteomes" id="UP000515860">
    <property type="component" value="Chromosome"/>
</dbReference>
<keyword evidence="1" id="KW-0812">Transmembrane</keyword>
<evidence type="ECO:0000313" key="4">
    <source>
        <dbReference type="Proteomes" id="UP000515860"/>
    </source>
</evidence>
<evidence type="ECO:0000256" key="1">
    <source>
        <dbReference type="SAM" id="Phobius"/>
    </source>
</evidence>
<keyword evidence="1" id="KW-1133">Transmembrane helix</keyword>
<gene>
    <name evidence="3" type="ORF">H9Q79_08940</name>
</gene>
<dbReference type="Pfam" id="PF22570">
    <property type="entry name" value="LiaF-TM"/>
    <property type="match status" value="1"/>
</dbReference>
<feature type="transmembrane region" description="Helical" evidence="1">
    <location>
        <begin position="76"/>
        <end position="97"/>
    </location>
</feature>
<organism evidence="3 4">
    <name type="scientific">Wansuia hejianensis</name>
    <dbReference type="NCBI Taxonomy" id="2763667"/>
    <lineage>
        <taxon>Bacteria</taxon>
        <taxon>Bacillati</taxon>
        <taxon>Bacillota</taxon>
        <taxon>Clostridia</taxon>
        <taxon>Lachnospirales</taxon>
        <taxon>Lachnospiraceae</taxon>
        <taxon>Wansuia</taxon>
    </lineage>
</organism>
<dbReference type="EMBL" id="CP060635">
    <property type="protein sequence ID" value="QNM07092.1"/>
    <property type="molecule type" value="Genomic_DNA"/>
</dbReference>
<feature type="transmembrane region" description="Helical" evidence="1">
    <location>
        <begin position="6"/>
        <end position="27"/>
    </location>
</feature>
<dbReference type="KEGG" id="whj:H9Q79_08940"/>
<reference evidence="3 4" key="1">
    <citation type="submission" date="2020-08" db="EMBL/GenBank/DDBJ databases">
        <authorList>
            <person name="Liu C."/>
            <person name="Sun Q."/>
        </authorList>
    </citation>
    <scope>NUCLEOTIDE SEQUENCE [LARGE SCALE GENOMIC DNA]</scope>
    <source>
        <strain evidence="3 4">NSJ-29</strain>
    </source>
</reference>
<feature type="transmembrane region" description="Helical" evidence="1">
    <location>
        <begin position="39"/>
        <end position="64"/>
    </location>
</feature>
<dbReference type="InterPro" id="IPR054331">
    <property type="entry name" value="LiaF_TM"/>
</dbReference>
<dbReference type="RefSeq" id="WP_118643477.1">
    <property type="nucleotide sequence ID" value="NZ_CP060635.1"/>
</dbReference>
<sequence>MKKERIFWGIFLVVGAVFLIISGMHLLPGIPFFRLLLTILLAGCLIKSLLVVSFTGILFSIAFLCILHAEALGITAITPWPVLGAALLGSIGLSLIFPHRHKYWKNHVEEEFESVDQVDGNVIQLSTSFGSSIKYVNSEDLEHVKLECSFGAMKVYFDNAIIQSGKAQLDMHVSFGGVELYVPRGWRVSNQLRASFGGVDEKIKNTYVTEDSPTLVLAGSVSFSGVTILYV</sequence>
<protein>
    <recommendedName>
        <fullName evidence="2">LiaF transmembrane domain-containing protein</fullName>
    </recommendedName>
</protein>
<dbReference type="AlphaFoldDB" id="A0A7G9G8G0"/>